<feature type="region of interest" description="Disordered" evidence="1">
    <location>
        <begin position="213"/>
        <end position="246"/>
    </location>
</feature>
<evidence type="ECO:0000313" key="3">
    <source>
        <dbReference type="Proteomes" id="UP000033140"/>
    </source>
</evidence>
<dbReference type="EMBL" id="BACD03000004">
    <property type="protein sequence ID" value="GAO46459.1"/>
    <property type="molecule type" value="Genomic_DNA"/>
</dbReference>
<proteinExistence type="predicted"/>
<accession>A0A0E9N9G5</accession>
<gene>
    <name evidence="2" type="ORF">G7K_0690-t1</name>
</gene>
<feature type="compositionally biased region" description="Low complexity" evidence="1">
    <location>
        <begin position="168"/>
        <end position="184"/>
    </location>
</feature>
<feature type="region of interest" description="Disordered" evidence="1">
    <location>
        <begin position="120"/>
        <end position="198"/>
    </location>
</feature>
<reference evidence="2 3" key="2">
    <citation type="journal article" date="2014" name="J. Gen. Appl. Microbiol.">
        <title>The early diverging ascomycetous budding yeast Saitoella complicata has three histone deacetylases belonging to the Clr6, Hos2, and Rpd3 lineages.</title>
        <authorList>
            <person name="Nishida H."/>
            <person name="Matsumoto T."/>
            <person name="Kondo S."/>
            <person name="Hamamoto M."/>
            <person name="Yoshikawa H."/>
        </authorList>
    </citation>
    <scope>NUCLEOTIDE SEQUENCE [LARGE SCALE GENOMIC DNA]</scope>
    <source>
        <strain evidence="2 3">NRRL Y-17804</strain>
    </source>
</reference>
<dbReference type="AlphaFoldDB" id="A0A0E9N9G5"/>
<reference evidence="2 3" key="3">
    <citation type="journal article" date="2015" name="Genome Announc.">
        <title>Draft Genome Sequence of the Archiascomycetous Yeast Saitoella complicata.</title>
        <authorList>
            <person name="Yamauchi K."/>
            <person name="Kondo S."/>
            <person name="Hamamoto M."/>
            <person name="Takahashi Y."/>
            <person name="Ogura Y."/>
            <person name="Hayashi T."/>
            <person name="Nishida H."/>
        </authorList>
    </citation>
    <scope>NUCLEOTIDE SEQUENCE [LARGE SCALE GENOMIC DNA]</scope>
    <source>
        <strain evidence="2 3">NRRL Y-17804</strain>
    </source>
</reference>
<reference evidence="2 3" key="1">
    <citation type="journal article" date="2011" name="J. Gen. Appl. Microbiol.">
        <title>Draft genome sequencing of the enigmatic yeast Saitoella complicata.</title>
        <authorList>
            <person name="Nishida H."/>
            <person name="Hamamoto M."/>
            <person name="Sugiyama J."/>
        </authorList>
    </citation>
    <scope>NUCLEOTIDE SEQUENCE [LARGE SCALE GENOMIC DNA]</scope>
    <source>
        <strain evidence="2 3">NRRL Y-17804</strain>
    </source>
</reference>
<keyword evidence="3" id="KW-1185">Reference proteome</keyword>
<feature type="region of interest" description="Disordered" evidence="1">
    <location>
        <begin position="1"/>
        <end position="29"/>
    </location>
</feature>
<evidence type="ECO:0000256" key="1">
    <source>
        <dbReference type="SAM" id="MobiDB-lite"/>
    </source>
</evidence>
<protein>
    <submittedName>
        <fullName evidence="2">Uncharacterized protein</fullName>
    </submittedName>
</protein>
<sequence>MVKNKRKPEDTDIETAHGQLPHTSIINDTASPSSRVTALFGEIDLAKSGSEPIGMVGVKPRKRAVASVMRAVVGVVGEVPETPQTMGKRSSRTGLGQLPTEEGTINALAADIPARRFLFPHKPSSSPIKEKEMGTCTNRLLSPPPHPTKLHDDTTDSEPEPPSPTSPSHPLSADGSSGSSGSSSPPKPSTELQKYQRWKKRQDQIYAWRTRETRDARERRYERRSVHVKEGARSAGTSPEKGVGAGRRISSTRVVFLSVQRLGCSRFDMVVHGAGIQHIHENPVPLRTTDALSFHPATRSSQSGPCCPRASQWVGAMPS</sequence>
<evidence type="ECO:0000313" key="2">
    <source>
        <dbReference type="EMBL" id="GAO46459.1"/>
    </source>
</evidence>
<comment type="caution">
    <text evidence="2">The sequence shown here is derived from an EMBL/GenBank/DDBJ whole genome shotgun (WGS) entry which is preliminary data.</text>
</comment>
<organism evidence="2 3">
    <name type="scientific">Saitoella complicata (strain BCRC 22490 / CBS 7301 / JCM 7358 / NBRC 10748 / NRRL Y-17804)</name>
    <dbReference type="NCBI Taxonomy" id="698492"/>
    <lineage>
        <taxon>Eukaryota</taxon>
        <taxon>Fungi</taxon>
        <taxon>Dikarya</taxon>
        <taxon>Ascomycota</taxon>
        <taxon>Taphrinomycotina</taxon>
        <taxon>Taphrinomycotina incertae sedis</taxon>
        <taxon>Saitoella</taxon>
    </lineage>
</organism>
<name>A0A0E9N9G5_SAICN</name>
<dbReference type="Proteomes" id="UP000033140">
    <property type="component" value="Unassembled WGS sequence"/>
</dbReference>
<feature type="compositionally biased region" description="Basic and acidic residues" evidence="1">
    <location>
        <begin position="213"/>
        <end position="232"/>
    </location>
</feature>